<dbReference type="Proteomes" id="UP000199116">
    <property type="component" value="Unassembled WGS sequence"/>
</dbReference>
<dbReference type="RefSeq" id="WP_083634151.1">
    <property type="nucleotide sequence ID" value="NZ_FOOH01000007.1"/>
</dbReference>
<evidence type="ECO:0000313" key="2">
    <source>
        <dbReference type="EMBL" id="SFF74381.1"/>
    </source>
</evidence>
<keyword evidence="3" id="KW-1185">Reference proteome</keyword>
<name>A0A1I2LB16_9FLAO</name>
<reference evidence="3" key="1">
    <citation type="submission" date="2016-10" db="EMBL/GenBank/DDBJ databases">
        <authorList>
            <person name="Varghese N."/>
            <person name="Submissions S."/>
        </authorList>
    </citation>
    <scope>NUCLEOTIDE SEQUENCE [LARGE SCALE GENOMIC DNA]</scope>
    <source>
        <strain evidence="3">DSM 23515</strain>
    </source>
</reference>
<dbReference type="SUPFAM" id="SSF53448">
    <property type="entry name" value="Nucleotide-diphospho-sugar transferases"/>
    <property type="match status" value="1"/>
</dbReference>
<dbReference type="PANTHER" id="PTHR43685">
    <property type="entry name" value="GLYCOSYLTRANSFERASE"/>
    <property type="match status" value="1"/>
</dbReference>
<dbReference type="InterPro" id="IPR050834">
    <property type="entry name" value="Glycosyltransf_2"/>
</dbReference>
<dbReference type="AlphaFoldDB" id="A0A1I2LB16"/>
<dbReference type="InterPro" id="IPR001173">
    <property type="entry name" value="Glyco_trans_2-like"/>
</dbReference>
<evidence type="ECO:0000259" key="1">
    <source>
        <dbReference type="Pfam" id="PF00535"/>
    </source>
</evidence>
<organism evidence="2 3">
    <name type="scientific">Salegentibacter agarivorans</name>
    <dbReference type="NCBI Taxonomy" id="345907"/>
    <lineage>
        <taxon>Bacteria</taxon>
        <taxon>Pseudomonadati</taxon>
        <taxon>Bacteroidota</taxon>
        <taxon>Flavobacteriia</taxon>
        <taxon>Flavobacteriales</taxon>
        <taxon>Flavobacteriaceae</taxon>
        <taxon>Salegentibacter</taxon>
    </lineage>
</organism>
<proteinExistence type="predicted"/>
<dbReference type="Gene3D" id="3.90.550.10">
    <property type="entry name" value="Spore Coat Polysaccharide Biosynthesis Protein SpsA, Chain A"/>
    <property type="match status" value="1"/>
</dbReference>
<dbReference type="EMBL" id="FOOH01000007">
    <property type="protein sequence ID" value="SFF74381.1"/>
    <property type="molecule type" value="Genomic_DNA"/>
</dbReference>
<gene>
    <name evidence="2" type="ORF">SAMN04488033_10782</name>
</gene>
<dbReference type="PANTHER" id="PTHR43685:SF2">
    <property type="entry name" value="GLYCOSYLTRANSFERASE 2-LIKE DOMAIN-CONTAINING PROTEIN"/>
    <property type="match status" value="1"/>
</dbReference>
<dbReference type="CDD" id="cd00761">
    <property type="entry name" value="Glyco_tranf_GTA_type"/>
    <property type="match status" value="1"/>
</dbReference>
<feature type="domain" description="Glycosyltransferase 2-like" evidence="1">
    <location>
        <begin position="7"/>
        <end position="135"/>
    </location>
</feature>
<protein>
    <submittedName>
        <fullName evidence="2">Glycosyl transferase family 2</fullName>
    </submittedName>
</protein>
<accession>A0A1I2LB16</accession>
<dbReference type="Pfam" id="PF00535">
    <property type="entry name" value="Glycos_transf_2"/>
    <property type="match status" value="1"/>
</dbReference>
<dbReference type="GO" id="GO:0016740">
    <property type="term" value="F:transferase activity"/>
    <property type="evidence" value="ECO:0007669"/>
    <property type="project" value="UniProtKB-KW"/>
</dbReference>
<evidence type="ECO:0000313" key="3">
    <source>
        <dbReference type="Proteomes" id="UP000199116"/>
    </source>
</evidence>
<keyword evidence="2" id="KW-0808">Transferase</keyword>
<dbReference type="InterPro" id="IPR029044">
    <property type="entry name" value="Nucleotide-diphossugar_trans"/>
</dbReference>
<sequence length="278" mass="32209">MMEPLISIIVPCYNQAEFLSDALNSVLCQEYKNWECIIVNDGSSDNTLEVASVWLKKDERFKYLQQENNGVSNCRNNGILKSRGEFILPLDADDKISNNYISLIIRAFLRDSNLKVVYSEAVKFGEVEGRWDLNDFSLIELAKSNMIYSSAIFKKCDWLRVGGYDENMHSGLEDWEIWIAILKEGGGVKRLGFDGFYYRVKKKSRTTGVSSKDFVSIYEYLSVKHADFYVKNFGSFHHLNDLLLKQNKNFEEKLKSEKFIIDVFCKKVFNKSLFGKYD</sequence>